<evidence type="ECO:0000313" key="1">
    <source>
        <dbReference type="Proteomes" id="UP000887560"/>
    </source>
</evidence>
<dbReference type="Proteomes" id="UP000887560">
    <property type="component" value="Unplaced"/>
</dbReference>
<accession>A0A915NGY3</accession>
<keyword evidence="1" id="KW-1185">Reference proteome</keyword>
<sequence length="146" mass="17224">MVREPQSKQIHHYRFTIYGDKTDPHSTLRVKHHPSGPELPKLDQSFSLQRLLNETILFRCRERLLQAQNLLERAQPKPAKITRVSRRDEINELERQLNAASPSIKIIINLLDRLRILILMERLQRAIVGLQIEAFSNLLEKTNFIW</sequence>
<organism evidence="1 2">
    <name type="scientific">Meloidogyne floridensis</name>
    <dbReference type="NCBI Taxonomy" id="298350"/>
    <lineage>
        <taxon>Eukaryota</taxon>
        <taxon>Metazoa</taxon>
        <taxon>Ecdysozoa</taxon>
        <taxon>Nematoda</taxon>
        <taxon>Chromadorea</taxon>
        <taxon>Rhabditida</taxon>
        <taxon>Tylenchina</taxon>
        <taxon>Tylenchomorpha</taxon>
        <taxon>Tylenchoidea</taxon>
        <taxon>Meloidogynidae</taxon>
        <taxon>Meloidogyninae</taxon>
        <taxon>Meloidogyne</taxon>
    </lineage>
</organism>
<dbReference type="AlphaFoldDB" id="A0A915NGY3"/>
<reference evidence="2" key="1">
    <citation type="submission" date="2022-11" db="UniProtKB">
        <authorList>
            <consortium name="WormBaseParasite"/>
        </authorList>
    </citation>
    <scope>IDENTIFICATION</scope>
</reference>
<name>A0A915NGY3_9BILA</name>
<protein>
    <submittedName>
        <fullName evidence="2">Uncharacterized protein</fullName>
    </submittedName>
</protein>
<dbReference type="WBParaSite" id="scf7180000416962.g807">
    <property type="protein sequence ID" value="scf7180000416962.g807"/>
    <property type="gene ID" value="scf7180000416962.g807"/>
</dbReference>
<proteinExistence type="predicted"/>
<evidence type="ECO:0000313" key="2">
    <source>
        <dbReference type="WBParaSite" id="scf7180000416962.g807"/>
    </source>
</evidence>